<dbReference type="InterPro" id="IPR004421">
    <property type="entry name" value="Carbamoyltransferase_HypF"/>
</dbReference>
<dbReference type="PROSITE" id="PS00150">
    <property type="entry name" value="ACYLPHOSPHATASE_1"/>
    <property type="match status" value="1"/>
</dbReference>
<dbReference type="SUPFAM" id="SSF54975">
    <property type="entry name" value="Acylphosphatase/BLUF domain-like"/>
    <property type="match status" value="1"/>
</dbReference>
<evidence type="ECO:0000313" key="12">
    <source>
        <dbReference type="EMBL" id="ADL59245.1"/>
    </source>
</evidence>
<feature type="active site" evidence="9">
    <location>
        <position position="18"/>
    </location>
</feature>
<keyword evidence="9" id="KW-0378">Hydrolase</keyword>
<accession>D9PYE7</accession>
<dbReference type="Proteomes" id="UP000000345">
    <property type="component" value="Chromosome"/>
</dbReference>
<dbReference type="PANTHER" id="PTHR42959:SF1">
    <property type="entry name" value="CARBAMOYLTRANSFERASE HYPF"/>
    <property type="match status" value="1"/>
</dbReference>
<evidence type="ECO:0000256" key="5">
    <source>
        <dbReference type="ARBA" id="ARBA00022771"/>
    </source>
</evidence>
<keyword evidence="6" id="KW-0862">Zinc</keyword>
<dbReference type="STRING" id="79929.MTBMA_c16720"/>
<evidence type="ECO:0000256" key="8">
    <source>
        <dbReference type="PIRNR" id="PIRNR006256"/>
    </source>
</evidence>
<dbReference type="Gene3D" id="3.90.870.50">
    <property type="match status" value="1"/>
</dbReference>
<dbReference type="OrthoDB" id="371970at2157"/>
<dbReference type="InterPro" id="IPR006070">
    <property type="entry name" value="Sua5-like_dom"/>
</dbReference>
<dbReference type="Pfam" id="PF01300">
    <property type="entry name" value="Sua5_yciO_yrdC"/>
    <property type="match status" value="1"/>
</dbReference>
<evidence type="ECO:0000256" key="1">
    <source>
        <dbReference type="ARBA" id="ARBA00004711"/>
    </source>
</evidence>
<evidence type="ECO:0000313" key="13">
    <source>
        <dbReference type="Proteomes" id="UP000000345"/>
    </source>
</evidence>
<dbReference type="AlphaFoldDB" id="D9PYE7"/>
<dbReference type="GO" id="GO:0003998">
    <property type="term" value="F:acylphosphatase activity"/>
    <property type="evidence" value="ECO:0007669"/>
    <property type="project" value="UniProtKB-EC"/>
</dbReference>
<keyword evidence="4" id="KW-0479">Metal-binding</keyword>
<dbReference type="Pfam" id="PF22521">
    <property type="entry name" value="HypF_C_2"/>
    <property type="match status" value="1"/>
</dbReference>
<dbReference type="PROSITE" id="PS51163">
    <property type="entry name" value="YRDC"/>
    <property type="match status" value="1"/>
</dbReference>
<dbReference type="InterPro" id="IPR011125">
    <property type="entry name" value="Znf_HypF"/>
</dbReference>
<sequence>MYRAQLTVEGIVQGVGFRPAVYRLAHELGLTGYVRNMGNLVEIVLEGDEERIKRFIERLKAEKPPISRITRINNEMTAIDSPSFSDFSIKESSSESSGTSVIPADVATCSRCLEEIMDEDNRRYLYPFTACTDCGPRFTVIESIPYDRERTSMREFPLCSSCMEEYLNPLDRRYHAEATCCPVCGPRPFLWRGDVIETDNPLKMAAEFLDEGEILAVKGIGGTHLVCRADDEDAVMKLRSRLGRPSQPFACMSPDVPSVEVYACISEAEEKALTSRRRPIVVLNKNSDYPLAPSVAPGLHNIGVMLPYSGMHHVLFRYTAAPAYVMTSANKPGDPMFIRNSEITRGLEGIADYFLLHDRKIINRCDDSVVRFRGGEMAFIRRSRGYAPEPYDLTHLSENLSALCLGPELDVTFSVLKGGQCYVSQHIGNTSRYDTLLFLKDAVNYLMGITGTESVDVIACDLHPQFLTTSYAEELSERFSADILRVQHHHAHALALMLDNGVGECVCIAADGVGYGADGTSWGGEILHCHGPEYSRVGSLMPQKMPGGDLATRYPARMLLSMLLDSYDGDIRELFIERYLDYFPHGEREIDVVLKQMETGLNTGVSSSTGRALDAISAALRICGMRTYEGECAMKLESTAFRAKGELKIPFRIMKRDGRYILDTSGILMDVMDFLESGEKRAEIAHAAQRAVAEGLAEMAVLAAEDLGVEVIGGTGGVFYNEAISLAVRDYVKERGYSFIQHRNSCAGDGSVSLGQAVAAALEYRK</sequence>
<dbReference type="UniPathway" id="UPA00335"/>
<dbReference type="InterPro" id="IPR001792">
    <property type="entry name" value="Acylphosphatase-like_dom"/>
</dbReference>
<comment type="pathway">
    <text evidence="1">Protein modification; [NiFe] hydrogenase maturation.</text>
</comment>
<dbReference type="PROSITE" id="PS51160">
    <property type="entry name" value="ACYLPHOSPHATASE_3"/>
    <property type="match status" value="1"/>
</dbReference>
<proteinExistence type="inferred from homology"/>
<dbReference type="InterPro" id="IPR055128">
    <property type="entry name" value="HypF_C_2"/>
</dbReference>
<organism evidence="12 13">
    <name type="scientific">Methanothermobacter marburgensis (strain ATCC BAA-927 / DSM 2133 / JCM 14651 / NBRC 100331 / OCM 82 / Marburg)</name>
    <name type="common">Methanobacterium thermoautotrophicum</name>
    <dbReference type="NCBI Taxonomy" id="79929"/>
    <lineage>
        <taxon>Archaea</taxon>
        <taxon>Methanobacteriati</taxon>
        <taxon>Methanobacteriota</taxon>
        <taxon>Methanomada group</taxon>
        <taxon>Methanobacteria</taxon>
        <taxon>Methanobacteriales</taxon>
        <taxon>Methanobacteriaceae</taxon>
        <taxon>Methanothermobacter</taxon>
    </lineage>
</organism>
<dbReference type="EC" id="6.2.-.-" evidence="8"/>
<dbReference type="GO" id="GO:0016743">
    <property type="term" value="F:carboxyl- or carbamoyltransferase activity"/>
    <property type="evidence" value="ECO:0007669"/>
    <property type="project" value="UniProtKB-UniRule"/>
</dbReference>
<evidence type="ECO:0000256" key="9">
    <source>
        <dbReference type="PROSITE-ProRule" id="PRU00520"/>
    </source>
</evidence>
<dbReference type="GO" id="GO:0003725">
    <property type="term" value="F:double-stranded RNA binding"/>
    <property type="evidence" value="ECO:0007669"/>
    <property type="project" value="InterPro"/>
</dbReference>
<dbReference type="GeneID" id="9705383"/>
<dbReference type="HOGENOM" id="CLU_009164_0_0_2"/>
<feature type="active site" evidence="9">
    <location>
        <position position="36"/>
    </location>
</feature>
<evidence type="ECO:0000256" key="6">
    <source>
        <dbReference type="ARBA" id="ARBA00022833"/>
    </source>
</evidence>
<protein>
    <recommendedName>
        <fullName evidence="8">Carbamoyltransferase</fullName>
        <ecNumber evidence="8">6.2.-.-</ecNumber>
    </recommendedName>
</protein>
<dbReference type="Gene3D" id="3.30.420.40">
    <property type="match status" value="1"/>
</dbReference>
<feature type="domain" description="YrdC-like" evidence="11">
    <location>
        <begin position="199"/>
        <end position="385"/>
    </location>
</feature>
<dbReference type="InterPro" id="IPR043129">
    <property type="entry name" value="ATPase_NBD"/>
</dbReference>
<dbReference type="KEGG" id="mmg:MTBMA_c16720"/>
<dbReference type="InterPro" id="IPR017968">
    <property type="entry name" value="Acylphosphatase_CS"/>
</dbReference>
<comment type="catalytic activity">
    <reaction evidence="9">
        <text>an acyl phosphate + H2O = a carboxylate + phosphate + H(+)</text>
        <dbReference type="Rhea" id="RHEA:14965"/>
        <dbReference type="ChEBI" id="CHEBI:15377"/>
        <dbReference type="ChEBI" id="CHEBI:15378"/>
        <dbReference type="ChEBI" id="CHEBI:29067"/>
        <dbReference type="ChEBI" id="CHEBI:43474"/>
        <dbReference type="ChEBI" id="CHEBI:59918"/>
        <dbReference type="EC" id="3.6.1.7"/>
    </reaction>
</comment>
<dbReference type="Pfam" id="PF07503">
    <property type="entry name" value="zf-HYPF"/>
    <property type="match status" value="2"/>
</dbReference>
<reference key="1">
    <citation type="submission" date="2009-08" db="EMBL/GenBank/DDBJ databases">
        <title>The genome sequence of Methanothermobacter marburgensis.</title>
        <authorList>
            <person name="Kaster A."/>
            <person name="Seedorf H."/>
            <person name="Goenrich M."/>
            <person name="Wiezer A."/>
            <person name="Liesegang H."/>
            <person name="Thauer R."/>
            <person name="Gottschalk G."/>
        </authorList>
    </citation>
    <scope>NUCLEOTIDE SEQUENCE</scope>
    <source>
        <strain>Marburg</strain>
    </source>
</reference>
<dbReference type="PANTHER" id="PTHR42959">
    <property type="entry name" value="CARBAMOYLTRANSFERASE"/>
    <property type="match status" value="1"/>
</dbReference>
<dbReference type="PATRIC" id="fig|79929.8.peg.1615"/>
<evidence type="ECO:0000259" key="11">
    <source>
        <dbReference type="PROSITE" id="PS51163"/>
    </source>
</evidence>
<reference evidence="12 13" key="2">
    <citation type="journal article" date="2010" name="J. Bacteriol.">
        <title>Complete genome sequence of Methanothermobacter marburgensis, a methanoarchaeon model organism.</title>
        <authorList>
            <person name="Liesegang H."/>
            <person name="Kaster A.K."/>
            <person name="Wiezer A."/>
            <person name="Goenrich M."/>
            <person name="Wollherr A."/>
            <person name="Seedorf H."/>
            <person name="Gottschalk G."/>
            <person name="Thauer R.K."/>
        </authorList>
    </citation>
    <scope>NUCLEOTIDE SEQUENCE [LARGE SCALE GENOMIC DNA]</scope>
    <source>
        <strain evidence="13">ATCC BAA-927 / DSM 2133 / JCM 14651 / NBRC 100331 / OCM 82 / Marburg</strain>
    </source>
</reference>
<dbReference type="SUPFAM" id="SSF53067">
    <property type="entry name" value="Actin-like ATPase domain"/>
    <property type="match status" value="1"/>
</dbReference>
<dbReference type="NCBIfam" id="TIGR00143">
    <property type="entry name" value="hypF"/>
    <property type="match status" value="1"/>
</dbReference>
<dbReference type="RefSeq" id="WP_013296455.1">
    <property type="nucleotide sequence ID" value="NC_014408.1"/>
</dbReference>
<gene>
    <name evidence="12" type="primary">hypF</name>
    <name evidence="12" type="ordered locus">MTBMA_c16720</name>
</gene>
<comment type="catalytic activity">
    <reaction evidence="7">
        <text>C-terminal L-cysteinyl-[HypE protein] + carbamoyl phosphate + ATP + H2O = C-terminal S-carboxamide-L-cysteinyl-[HypE protein] + AMP + phosphate + diphosphate + H(+)</text>
        <dbReference type="Rhea" id="RHEA:55636"/>
        <dbReference type="Rhea" id="RHEA-COMP:14247"/>
        <dbReference type="Rhea" id="RHEA-COMP:14392"/>
        <dbReference type="ChEBI" id="CHEBI:15377"/>
        <dbReference type="ChEBI" id="CHEBI:15378"/>
        <dbReference type="ChEBI" id="CHEBI:30616"/>
        <dbReference type="ChEBI" id="CHEBI:33019"/>
        <dbReference type="ChEBI" id="CHEBI:43474"/>
        <dbReference type="ChEBI" id="CHEBI:58228"/>
        <dbReference type="ChEBI" id="CHEBI:76913"/>
        <dbReference type="ChEBI" id="CHEBI:139126"/>
        <dbReference type="ChEBI" id="CHEBI:456215"/>
    </reaction>
</comment>
<evidence type="ECO:0000256" key="3">
    <source>
        <dbReference type="ARBA" id="ARBA00022598"/>
    </source>
</evidence>
<dbReference type="GO" id="GO:0051604">
    <property type="term" value="P:protein maturation"/>
    <property type="evidence" value="ECO:0007669"/>
    <property type="project" value="TreeGrafter"/>
</dbReference>
<dbReference type="Gene3D" id="3.30.420.360">
    <property type="match status" value="1"/>
</dbReference>
<evidence type="ECO:0000256" key="2">
    <source>
        <dbReference type="ARBA" id="ARBA00008097"/>
    </source>
</evidence>
<dbReference type="InterPro" id="IPR051060">
    <property type="entry name" value="Carbamoyltrans_HypF-like"/>
</dbReference>
<dbReference type="InterPro" id="IPR041440">
    <property type="entry name" value="HypF_C"/>
</dbReference>
<evidence type="ECO:0000256" key="7">
    <source>
        <dbReference type="ARBA" id="ARBA00048220"/>
    </source>
</evidence>
<dbReference type="EMBL" id="CP001710">
    <property type="protein sequence ID" value="ADL59245.1"/>
    <property type="molecule type" value="Genomic_DNA"/>
</dbReference>
<dbReference type="SUPFAM" id="SSF55821">
    <property type="entry name" value="YrdC/RibB"/>
    <property type="match status" value="1"/>
</dbReference>
<dbReference type="Pfam" id="PF17788">
    <property type="entry name" value="HypF_C"/>
    <property type="match status" value="1"/>
</dbReference>
<dbReference type="InterPro" id="IPR036046">
    <property type="entry name" value="Acylphosphatase-like_dom_sf"/>
</dbReference>
<dbReference type="PIRSF" id="PIRSF006256">
    <property type="entry name" value="CMPcnvr_hdrg_mat"/>
    <property type="match status" value="1"/>
</dbReference>
<comment type="similarity">
    <text evidence="2 8">Belongs to the carbamoyltransferase HypF family.</text>
</comment>
<evidence type="ECO:0000256" key="4">
    <source>
        <dbReference type="ARBA" id="ARBA00022723"/>
    </source>
</evidence>
<dbReference type="Gene3D" id="3.30.110.120">
    <property type="match status" value="1"/>
</dbReference>
<dbReference type="GeneID" id="77400441"/>
<dbReference type="InterPro" id="IPR017945">
    <property type="entry name" value="DHBP_synth_RibB-like_a/b_dom"/>
</dbReference>
<dbReference type="GO" id="GO:0016874">
    <property type="term" value="F:ligase activity"/>
    <property type="evidence" value="ECO:0007669"/>
    <property type="project" value="UniProtKB-UniRule"/>
</dbReference>
<keyword evidence="3" id="KW-0436">Ligase</keyword>
<name>D9PYE7_METTM</name>
<feature type="domain" description="Acylphosphatase-like" evidence="10">
    <location>
        <begin position="3"/>
        <end position="91"/>
    </location>
</feature>
<dbReference type="PaxDb" id="79929-MTBMA_c16720"/>
<keyword evidence="13" id="KW-1185">Reference proteome</keyword>
<dbReference type="Pfam" id="PF00708">
    <property type="entry name" value="Acylphosphatase"/>
    <property type="match status" value="1"/>
</dbReference>
<dbReference type="GO" id="GO:0008270">
    <property type="term" value="F:zinc ion binding"/>
    <property type="evidence" value="ECO:0007669"/>
    <property type="project" value="UniProtKB-KW"/>
</dbReference>
<evidence type="ECO:0000259" key="10">
    <source>
        <dbReference type="PROSITE" id="PS51160"/>
    </source>
</evidence>
<keyword evidence="5" id="KW-0863">Zinc-finger</keyword>